<dbReference type="InterPro" id="IPR029039">
    <property type="entry name" value="Flavoprotein-like_sf"/>
</dbReference>
<name>A0A1E3UF85_9FIRM</name>
<accession>A0A1E3UF85</accession>
<reference evidence="5 6" key="2">
    <citation type="submission" date="2016-08" db="EMBL/GenBank/DDBJ databases">
        <authorList>
            <person name="Seilhamer J.J."/>
        </authorList>
    </citation>
    <scope>NUCLEOTIDE SEQUENCE [LARGE SCALE GENOMIC DNA]</scope>
    <source>
        <strain evidence="5 6">NML150140-1</strain>
    </source>
</reference>
<dbReference type="PANTHER" id="PTHR10204:SF34">
    <property type="entry name" value="NAD(P)H DEHYDROGENASE [QUINONE] 1 ISOFORM 1"/>
    <property type="match status" value="1"/>
</dbReference>
<evidence type="ECO:0000313" key="4">
    <source>
        <dbReference type="EMBL" id="ODR48117.1"/>
    </source>
</evidence>
<dbReference type="SUPFAM" id="SSF52218">
    <property type="entry name" value="Flavoproteins"/>
    <property type="match status" value="1"/>
</dbReference>
<dbReference type="EMBL" id="MEHA01000013">
    <property type="protein sequence ID" value="ODR49299.1"/>
    <property type="molecule type" value="Genomic_DNA"/>
</dbReference>
<dbReference type="AlphaFoldDB" id="A0A1E3UF85"/>
<dbReference type="Proteomes" id="UP000094869">
    <property type="component" value="Unassembled WGS sequence"/>
</dbReference>
<dbReference type="GO" id="GO:0005829">
    <property type="term" value="C:cytosol"/>
    <property type="evidence" value="ECO:0007669"/>
    <property type="project" value="TreeGrafter"/>
</dbReference>
<organism evidence="5 6">
    <name type="scientific">Eisenbergiella tayi</name>
    <dbReference type="NCBI Taxonomy" id="1432052"/>
    <lineage>
        <taxon>Bacteria</taxon>
        <taxon>Bacillati</taxon>
        <taxon>Bacillota</taxon>
        <taxon>Clostridia</taxon>
        <taxon>Lachnospirales</taxon>
        <taxon>Lachnospiraceae</taxon>
        <taxon>Eisenbergiella</taxon>
    </lineage>
</organism>
<evidence type="ECO:0000313" key="7">
    <source>
        <dbReference type="Proteomes" id="UP000094869"/>
    </source>
</evidence>
<protein>
    <submittedName>
        <fullName evidence="5">NAD(P)H dehydrogenase</fullName>
    </submittedName>
</protein>
<evidence type="ECO:0000256" key="1">
    <source>
        <dbReference type="ARBA" id="ARBA00006252"/>
    </source>
</evidence>
<keyword evidence="2" id="KW-0560">Oxidoreductase</keyword>
<dbReference type="Proteomes" id="UP000094271">
    <property type="component" value="Unassembled WGS sequence"/>
</dbReference>
<dbReference type="InterPro" id="IPR051545">
    <property type="entry name" value="NAD(P)H_dehydrogenase_qn"/>
</dbReference>
<dbReference type="Gene3D" id="3.40.50.360">
    <property type="match status" value="1"/>
</dbReference>
<dbReference type="PANTHER" id="PTHR10204">
    <property type="entry name" value="NAD P H OXIDOREDUCTASE-RELATED"/>
    <property type="match status" value="1"/>
</dbReference>
<keyword evidence="7" id="KW-1185">Reference proteome</keyword>
<dbReference type="GO" id="GO:0003955">
    <property type="term" value="F:NAD(P)H dehydrogenase (quinone) activity"/>
    <property type="evidence" value="ECO:0007669"/>
    <property type="project" value="TreeGrafter"/>
</dbReference>
<dbReference type="EMBL" id="MEHD01000043">
    <property type="protein sequence ID" value="ODR48117.1"/>
    <property type="molecule type" value="Genomic_DNA"/>
</dbReference>
<dbReference type="RefSeq" id="WP_069409595.1">
    <property type="nucleotide sequence ID" value="NZ_DBFYTW010000021.1"/>
</dbReference>
<evidence type="ECO:0000256" key="2">
    <source>
        <dbReference type="ARBA" id="ARBA00023002"/>
    </source>
</evidence>
<evidence type="ECO:0000313" key="6">
    <source>
        <dbReference type="Proteomes" id="UP000094271"/>
    </source>
</evidence>
<comment type="caution">
    <text evidence="5">The sequence shown here is derived from an EMBL/GenBank/DDBJ whole genome shotgun (WGS) entry which is preliminary data.</text>
</comment>
<dbReference type="Pfam" id="PF02525">
    <property type="entry name" value="Flavodoxin_2"/>
    <property type="match status" value="1"/>
</dbReference>
<evidence type="ECO:0000259" key="3">
    <source>
        <dbReference type="Pfam" id="PF02525"/>
    </source>
</evidence>
<reference evidence="4 7" key="1">
    <citation type="submission" date="2016-08" db="EMBL/GenBank/DDBJ databases">
        <title>Characterization of Isolates of Eisenbergiella tayi Derived from Blood Cultures, Using Whole Genome Sequencing.</title>
        <authorList>
            <person name="Bernier A.-M."/>
            <person name="Burdz T."/>
            <person name="Wiebe D."/>
            <person name="Bernard K."/>
        </authorList>
    </citation>
    <scope>NUCLEOTIDE SEQUENCE [LARGE SCALE GENOMIC DNA]</scope>
    <source>
        <strain evidence="4 7">NML120146</strain>
    </source>
</reference>
<gene>
    <name evidence="5" type="ORF">BEI59_17580</name>
    <name evidence="4" type="ORF">BEI63_24955</name>
</gene>
<evidence type="ECO:0000313" key="5">
    <source>
        <dbReference type="EMBL" id="ODR49299.1"/>
    </source>
</evidence>
<sequence>MKISVILGHPYEKSLNAAIAETVRKILQENGYQVCFHDLYKEKFNPVISGQELVTDVPEDELTRLHQREIREADGIIIVHPNWWGQPPAMLKGWVDRVLREEVAYTFPEGDNGGGLPIGLLKAKAALVFNTSNTSKTREEESFGDPLQRLWRDCIFDFCGVHTFDRKMFRVVADSSEEERNGWLEEVKELVKQYFPAVQEQEE</sequence>
<feature type="domain" description="Flavodoxin-like fold" evidence="3">
    <location>
        <begin position="1"/>
        <end position="186"/>
    </location>
</feature>
<comment type="similarity">
    <text evidence="1">Belongs to the NAD(P)H dehydrogenase (quinone) family.</text>
</comment>
<proteinExistence type="inferred from homology"/>
<dbReference type="OrthoDB" id="9805976at2"/>
<dbReference type="InterPro" id="IPR003680">
    <property type="entry name" value="Flavodoxin_fold"/>
</dbReference>